<proteinExistence type="predicted"/>
<reference evidence="6 7" key="1">
    <citation type="submission" date="2016-10" db="EMBL/GenBank/DDBJ databases">
        <authorList>
            <person name="de Groot N.N."/>
        </authorList>
    </citation>
    <scope>NUCLEOTIDE SEQUENCE [LARGE SCALE GENOMIC DNA]</scope>
    <source>
        <strain evidence="6 7">CGMCC 1.6114</strain>
    </source>
</reference>
<protein>
    <submittedName>
        <fullName evidence="6">DoxX protein</fullName>
    </submittedName>
</protein>
<feature type="transmembrane region" description="Helical" evidence="5">
    <location>
        <begin position="227"/>
        <end position="245"/>
    </location>
</feature>
<evidence type="ECO:0000256" key="3">
    <source>
        <dbReference type="ARBA" id="ARBA00022989"/>
    </source>
</evidence>
<dbReference type="EMBL" id="FPAG01000001">
    <property type="protein sequence ID" value="SFS33588.1"/>
    <property type="molecule type" value="Genomic_DNA"/>
</dbReference>
<feature type="transmembrane region" description="Helical" evidence="5">
    <location>
        <begin position="251"/>
        <end position="276"/>
    </location>
</feature>
<evidence type="ECO:0000256" key="4">
    <source>
        <dbReference type="ARBA" id="ARBA00023136"/>
    </source>
</evidence>
<evidence type="ECO:0000256" key="2">
    <source>
        <dbReference type="ARBA" id="ARBA00022692"/>
    </source>
</evidence>
<name>A0A1I6P0G9_9FLAO</name>
<evidence type="ECO:0000256" key="5">
    <source>
        <dbReference type="SAM" id="Phobius"/>
    </source>
</evidence>
<dbReference type="Pfam" id="PF07681">
    <property type="entry name" value="DoxX"/>
    <property type="match status" value="1"/>
</dbReference>
<accession>A0A1I6P0G9</accession>
<evidence type="ECO:0000313" key="7">
    <source>
        <dbReference type="Proteomes" id="UP000183209"/>
    </source>
</evidence>
<gene>
    <name evidence="6" type="ORF">SAMN04487906_0046</name>
</gene>
<feature type="transmembrane region" description="Helical" evidence="5">
    <location>
        <begin position="47"/>
        <end position="65"/>
    </location>
</feature>
<feature type="transmembrane region" description="Helical" evidence="5">
    <location>
        <begin position="14"/>
        <end position="35"/>
    </location>
</feature>
<sequence>MYGFFYVNSYISRIILVEFLIHCAIINLFIMAQTTTFTPNWSFSKKLYFRLSFCYLALYIIPFPLGNLPFSNYPYMAVFNFWKWITTLVAENIFHIQNFKILFNGSGDKTSDYIKLLSIAGLALIITFFWSILDRKRNNYNKLLQFFLVALRYYLAYYMLSYGMSKLFTNQFSSLSLFDLVKTYGQSSPMGLMWNFMEYSDTYTIFSGISEIIGGVLLLFRRTTKLGALITFGVMLNVFLMNVSYDIPVKLFSFHLMLIAFYILIPHLKSLINYFLLNKPIPPVQYDKYFNKRRWNITALIFKTLFISYTVVKFSIKQVERQKQYGKFAALPALYGIYEVEKFTYNNNERLPLTTDSIRWKKLIIDKNSSLIINMDDTPKGVRHLVDSSNYALELTPYKKEMNYYYKFKYSQQDSILNLEGTYYQDTLKIRLIKQDHTQFPLLKRGFNWINEYPYNR</sequence>
<evidence type="ECO:0000256" key="1">
    <source>
        <dbReference type="ARBA" id="ARBA00004141"/>
    </source>
</evidence>
<keyword evidence="2 5" id="KW-0812">Transmembrane</keyword>
<organism evidence="6 7">
    <name type="scientific">Zhouia amylolytica</name>
    <dbReference type="NCBI Taxonomy" id="376730"/>
    <lineage>
        <taxon>Bacteria</taxon>
        <taxon>Pseudomonadati</taxon>
        <taxon>Bacteroidota</taxon>
        <taxon>Flavobacteriia</taxon>
        <taxon>Flavobacteriales</taxon>
        <taxon>Flavobacteriaceae</taxon>
        <taxon>Zhouia</taxon>
    </lineage>
</organism>
<feature type="transmembrane region" description="Helical" evidence="5">
    <location>
        <begin position="297"/>
        <end position="316"/>
    </location>
</feature>
<keyword evidence="4 5" id="KW-0472">Membrane</keyword>
<dbReference type="Proteomes" id="UP000183209">
    <property type="component" value="Unassembled WGS sequence"/>
</dbReference>
<feature type="transmembrane region" description="Helical" evidence="5">
    <location>
        <begin position="143"/>
        <end position="160"/>
    </location>
</feature>
<comment type="subcellular location">
    <subcellularLocation>
        <location evidence="1">Membrane</location>
        <topology evidence="1">Multi-pass membrane protein</topology>
    </subcellularLocation>
</comment>
<feature type="transmembrane region" description="Helical" evidence="5">
    <location>
        <begin position="113"/>
        <end position="131"/>
    </location>
</feature>
<feature type="transmembrane region" description="Helical" evidence="5">
    <location>
        <begin position="202"/>
        <end position="220"/>
    </location>
</feature>
<dbReference type="InterPro" id="IPR032808">
    <property type="entry name" value="DoxX"/>
</dbReference>
<evidence type="ECO:0000313" key="6">
    <source>
        <dbReference type="EMBL" id="SFS33588.1"/>
    </source>
</evidence>
<dbReference type="AlphaFoldDB" id="A0A1I6P0G9"/>
<keyword evidence="3 5" id="KW-1133">Transmembrane helix</keyword>
<dbReference type="GO" id="GO:0016020">
    <property type="term" value="C:membrane"/>
    <property type="evidence" value="ECO:0007669"/>
    <property type="project" value="UniProtKB-SubCell"/>
</dbReference>